<sequence length="308" mass="35514">MLEVDPTVLENSDEDYPSSGYDTSTASLTSSINQYIFENGRRYHAYYGTDKYLQPTDEKEQDRLDLQHENMRLAWKEKLYEAPLEDPQRILDIGTGTGIWAIEMADKFPMAEVIGTDLSPIQPSWMPTNCRFEVDDATLDWTFKSDFFDFIHARNISTGVNSWEHLTSEMMRCTTPGGYVELRELNIDIFCDDGSMKPDNALKVWTDLMRESLIKMGFEDVTVLKAMEPVGPWAKDPTMKRLGAMVLLNMESAFESYGMAAFTRVLDMDVDKARGLCEAARRASRNKNYHTYTYYYRAYGRKPMIEKQ</sequence>
<dbReference type="EMBL" id="HF935259">
    <property type="protein sequence ID" value="CCX05523.1"/>
    <property type="molecule type" value="Genomic_DNA"/>
</dbReference>
<evidence type="ECO:0000313" key="2">
    <source>
        <dbReference type="EMBL" id="CCX05523.1"/>
    </source>
</evidence>
<dbReference type="AlphaFoldDB" id="U4KVF2"/>
<dbReference type="SUPFAM" id="SSF53335">
    <property type="entry name" value="S-adenosyl-L-methionine-dependent methyltransferases"/>
    <property type="match status" value="1"/>
</dbReference>
<gene>
    <name evidence="2" type="ORF">PCON_05110</name>
</gene>
<dbReference type="PANTHER" id="PTHR43591:SF10">
    <property type="entry name" value="ABC TRANSMEMBRANE TYPE-1 DOMAIN-CONTAINING PROTEIN-RELATED"/>
    <property type="match status" value="1"/>
</dbReference>
<dbReference type="OrthoDB" id="2013972at2759"/>
<dbReference type="STRING" id="1076935.U4KVF2"/>
<evidence type="ECO:0000256" key="1">
    <source>
        <dbReference type="SAM" id="MobiDB-lite"/>
    </source>
</evidence>
<name>U4KVF2_PYROM</name>
<dbReference type="eggNOG" id="ENOG502S6PS">
    <property type="taxonomic scope" value="Eukaryota"/>
</dbReference>
<dbReference type="CDD" id="cd02440">
    <property type="entry name" value="AdoMet_MTases"/>
    <property type="match status" value="1"/>
</dbReference>
<keyword evidence="3" id="KW-1185">Reference proteome</keyword>
<accession>U4KVF2</accession>
<protein>
    <submittedName>
        <fullName evidence="2">Similar to Demethylmenaquinone methyltransferase acc. no. Q9RRT0</fullName>
    </submittedName>
</protein>
<dbReference type="PANTHER" id="PTHR43591">
    <property type="entry name" value="METHYLTRANSFERASE"/>
    <property type="match status" value="1"/>
</dbReference>
<dbReference type="Proteomes" id="UP000018144">
    <property type="component" value="Unassembled WGS sequence"/>
</dbReference>
<dbReference type="GO" id="GO:0032259">
    <property type="term" value="P:methylation"/>
    <property type="evidence" value="ECO:0007669"/>
    <property type="project" value="UniProtKB-KW"/>
</dbReference>
<dbReference type="InterPro" id="IPR029063">
    <property type="entry name" value="SAM-dependent_MTases_sf"/>
</dbReference>
<keyword evidence="2" id="KW-0808">Transferase</keyword>
<evidence type="ECO:0000313" key="3">
    <source>
        <dbReference type="Proteomes" id="UP000018144"/>
    </source>
</evidence>
<organism evidence="2 3">
    <name type="scientific">Pyronema omphalodes (strain CBS 100304)</name>
    <name type="common">Pyronema confluens</name>
    <dbReference type="NCBI Taxonomy" id="1076935"/>
    <lineage>
        <taxon>Eukaryota</taxon>
        <taxon>Fungi</taxon>
        <taxon>Dikarya</taxon>
        <taxon>Ascomycota</taxon>
        <taxon>Pezizomycotina</taxon>
        <taxon>Pezizomycetes</taxon>
        <taxon>Pezizales</taxon>
        <taxon>Pyronemataceae</taxon>
        <taxon>Pyronema</taxon>
    </lineage>
</organism>
<proteinExistence type="predicted"/>
<keyword evidence="2" id="KW-0489">Methyltransferase</keyword>
<dbReference type="Gene3D" id="3.40.50.150">
    <property type="entry name" value="Vaccinia Virus protein VP39"/>
    <property type="match status" value="1"/>
</dbReference>
<reference evidence="2 3" key="1">
    <citation type="journal article" date="2013" name="PLoS Genet.">
        <title>The genome and development-dependent transcriptomes of Pyronema confluens: a window into fungal evolution.</title>
        <authorList>
            <person name="Traeger S."/>
            <person name="Altegoer F."/>
            <person name="Freitag M."/>
            <person name="Gabaldon T."/>
            <person name="Kempken F."/>
            <person name="Kumar A."/>
            <person name="Marcet-Houben M."/>
            <person name="Poggeler S."/>
            <person name="Stajich J.E."/>
            <person name="Nowrousian M."/>
        </authorList>
    </citation>
    <scope>NUCLEOTIDE SEQUENCE [LARGE SCALE GENOMIC DNA]</scope>
    <source>
        <strain evidence="3">CBS 100304</strain>
        <tissue evidence="2">Vegetative mycelium</tissue>
    </source>
</reference>
<dbReference type="OMA" id="IENAYWG"/>
<dbReference type="GO" id="GO:0008168">
    <property type="term" value="F:methyltransferase activity"/>
    <property type="evidence" value="ECO:0007669"/>
    <property type="project" value="UniProtKB-KW"/>
</dbReference>
<feature type="region of interest" description="Disordered" evidence="1">
    <location>
        <begin position="1"/>
        <end position="23"/>
    </location>
</feature>
<dbReference type="Pfam" id="PF13489">
    <property type="entry name" value="Methyltransf_23"/>
    <property type="match status" value="1"/>
</dbReference>